<keyword evidence="1" id="KW-0732">Signal</keyword>
<dbReference type="OrthoDB" id="2148812at2759"/>
<evidence type="ECO:0000259" key="2">
    <source>
        <dbReference type="Pfam" id="PF12695"/>
    </source>
</evidence>
<reference evidence="3" key="1">
    <citation type="submission" date="2021-02" db="EMBL/GenBank/DDBJ databases">
        <authorList>
            <person name="Dougan E. K."/>
            <person name="Rhodes N."/>
            <person name="Thang M."/>
            <person name="Chan C."/>
        </authorList>
    </citation>
    <scope>NUCLEOTIDE SEQUENCE</scope>
</reference>
<dbReference type="GO" id="GO:0016787">
    <property type="term" value="F:hydrolase activity"/>
    <property type="evidence" value="ECO:0007669"/>
    <property type="project" value="InterPro"/>
</dbReference>
<feature type="domain" description="Alpha/beta hydrolase fold-5" evidence="2">
    <location>
        <begin position="70"/>
        <end position="239"/>
    </location>
</feature>
<accession>A0A813D8H1</accession>
<dbReference type="InterPro" id="IPR029058">
    <property type="entry name" value="AB_hydrolase_fold"/>
</dbReference>
<organism evidence="3 4">
    <name type="scientific">Polarella glacialis</name>
    <name type="common">Dinoflagellate</name>
    <dbReference type="NCBI Taxonomy" id="89957"/>
    <lineage>
        <taxon>Eukaryota</taxon>
        <taxon>Sar</taxon>
        <taxon>Alveolata</taxon>
        <taxon>Dinophyceae</taxon>
        <taxon>Suessiales</taxon>
        <taxon>Suessiaceae</taxon>
        <taxon>Polarella</taxon>
    </lineage>
</organism>
<gene>
    <name evidence="3" type="ORF">PGLA1383_LOCUS2808</name>
</gene>
<comment type="caution">
    <text evidence="3">The sequence shown here is derived from an EMBL/GenBank/DDBJ whole genome shotgun (WGS) entry which is preliminary data.</text>
</comment>
<feature type="chain" id="PRO_5032551680" description="Alpha/beta hydrolase fold-5 domain-containing protein" evidence="1">
    <location>
        <begin position="18"/>
        <end position="277"/>
    </location>
</feature>
<dbReference type="EMBL" id="CAJNNV010000909">
    <property type="protein sequence ID" value="CAE8583858.1"/>
    <property type="molecule type" value="Genomic_DNA"/>
</dbReference>
<evidence type="ECO:0000313" key="4">
    <source>
        <dbReference type="Proteomes" id="UP000654075"/>
    </source>
</evidence>
<evidence type="ECO:0000256" key="1">
    <source>
        <dbReference type="SAM" id="SignalP"/>
    </source>
</evidence>
<name>A0A813D8H1_POLGL</name>
<feature type="signal peptide" evidence="1">
    <location>
        <begin position="1"/>
        <end position="17"/>
    </location>
</feature>
<dbReference type="InterPro" id="IPR029059">
    <property type="entry name" value="AB_hydrolase_5"/>
</dbReference>
<dbReference type="OMA" id="NDMAFNA"/>
<evidence type="ECO:0000313" key="3">
    <source>
        <dbReference type="EMBL" id="CAE8583858.1"/>
    </source>
</evidence>
<dbReference type="Proteomes" id="UP000654075">
    <property type="component" value="Unassembled WGS sequence"/>
</dbReference>
<keyword evidence="4" id="KW-1185">Reference proteome</keyword>
<dbReference type="Pfam" id="PF12695">
    <property type="entry name" value="Abhydrolase_5"/>
    <property type="match status" value="1"/>
</dbReference>
<dbReference type="AlphaFoldDB" id="A0A813D8H1"/>
<sequence length="277" mass="29513">MWWPWLVLLAVVALVLCACLAMAVILYKNCQEPFESAFAALSDTGDGVEVQEVCHGRVFLPAQQSSNLGLVYLPGALVDARAYAPLCRDIANRSGCAVVLLDMPMRMATFGMSRISQAMREVTSVTRWAIGGHSLGGAAAAKFFMNAISASSELAIDEKRLLHAEVVALLLHAASVDASVSIDLSGLRDIFALQVLAENDEVHAVLAIKQEKLSDGNAGVTVTIEGGNHAGFGHYGPQTFPVPDGVSTIGLAEQQTQVADATINWLQAIDQRPSRIQ</sequence>
<proteinExistence type="predicted"/>
<protein>
    <recommendedName>
        <fullName evidence="2">Alpha/beta hydrolase fold-5 domain-containing protein</fullName>
    </recommendedName>
</protein>
<dbReference type="Gene3D" id="3.40.50.1820">
    <property type="entry name" value="alpha/beta hydrolase"/>
    <property type="match status" value="1"/>
</dbReference>
<dbReference type="SUPFAM" id="SSF53474">
    <property type="entry name" value="alpha/beta-Hydrolases"/>
    <property type="match status" value="1"/>
</dbReference>